<dbReference type="InterPro" id="IPR004881">
    <property type="entry name" value="Ribosome_biogen_GTPase_RsgA"/>
</dbReference>
<dbReference type="Proteomes" id="UP000327236">
    <property type="component" value="Unassembled WGS sequence"/>
</dbReference>
<dbReference type="EC" id="3.6.1.-" evidence="10"/>
<sequence length="295" mass="33540">MITEGIVISLIAGYYDVMTPNGLVRTRARGVFRKRQEKPQVGDLVKVQLDEHGTNYLIEVFERKNRIGRPAVSNVSHVLLVISAVEPDFSVNLLDRFLTFFEWQKVPVTIYLSKSDLATKEQLEAIKSALSYYEEIGYSVFSNKKKLEKALLSLIKDNEIWTLAGQSGAGKSTLLNFLKEDAGQDTGEISKSLNRGKHTTRSVQLFTYSGGFIADTPGFSAIDLGPIKIKELQNYFVELNKASKFCKFRGCQHIHEPKCEVKELLSKNKIAQFRYDDYLALRTEIEEQRLPEYLK</sequence>
<evidence type="ECO:0000256" key="1">
    <source>
        <dbReference type="ARBA" id="ARBA00022490"/>
    </source>
</evidence>
<keyword evidence="4 10" id="KW-0699">rRNA-binding</keyword>
<comment type="function">
    <text evidence="10">One of several proteins that assist in the late maturation steps of the functional core of the 30S ribosomal subunit. Helps release RbfA from mature subunits. May play a role in the assembly of ribosomal proteins into the subunit. Circularly permuted GTPase that catalyzes slow GTP hydrolysis, GTPase activity is stimulated by the 30S ribosomal subunit.</text>
</comment>
<dbReference type="PROSITE" id="PS50936">
    <property type="entry name" value="ENGC_GTPASE"/>
    <property type="match status" value="1"/>
</dbReference>
<dbReference type="GO" id="GO:0019843">
    <property type="term" value="F:rRNA binding"/>
    <property type="evidence" value="ECO:0007669"/>
    <property type="project" value="UniProtKB-KW"/>
</dbReference>
<dbReference type="PROSITE" id="PS51721">
    <property type="entry name" value="G_CP"/>
    <property type="match status" value="1"/>
</dbReference>
<evidence type="ECO:0000256" key="5">
    <source>
        <dbReference type="ARBA" id="ARBA00022741"/>
    </source>
</evidence>
<evidence type="ECO:0000313" key="16">
    <source>
        <dbReference type="Proteomes" id="UP001385848"/>
    </source>
</evidence>
<dbReference type="InterPro" id="IPR030378">
    <property type="entry name" value="G_CP_dom"/>
</dbReference>
<evidence type="ECO:0000256" key="2">
    <source>
        <dbReference type="ARBA" id="ARBA00022517"/>
    </source>
</evidence>
<dbReference type="Pfam" id="PF03193">
    <property type="entry name" value="RsgA_GTPase"/>
    <property type="match status" value="1"/>
</dbReference>
<dbReference type="Gene3D" id="3.40.50.300">
    <property type="entry name" value="P-loop containing nucleotide triphosphate hydrolases"/>
    <property type="match status" value="1"/>
</dbReference>
<keyword evidence="6 10" id="KW-0378">Hydrolase</keyword>
<keyword evidence="16" id="KW-1185">Reference proteome</keyword>
<evidence type="ECO:0000256" key="4">
    <source>
        <dbReference type="ARBA" id="ARBA00022730"/>
    </source>
</evidence>
<comment type="subcellular location">
    <subcellularLocation>
        <location evidence="10">Cytoplasm</location>
    </subcellularLocation>
</comment>
<keyword evidence="2 10" id="KW-0690">Ribosome biogenesis</keyword>
<comment type="similarity">
    <text evidence="10">Belongs to the TRAFAC class YlqF/YawG GTPase family. RsgA subfamily.</text>
</comment>
<dbReference type="KEGG" id="lje:BUE77_03675"/>
<name>A0A5N1IJX0_LACJE</name>
<dbReference type="CDD" id="cd01854">
    <property type="entry name" value="YjeQ_EngC"/>
    <property type="match status" value="1"/>
</dbReference>
<dbReference type="OrthoDB" id="9809485at2"/>
<comment type="subunit">
    <text evidence="10">Monomer. Associates with 30S ribosomal subunit, binds 16S rRNA.</text>
</comment>
<dbReference type="InterPro" id="IPR027417">
    <property type="entry name" value="P-loop_NTPase"/>
</dbReference>
<keyword evidence="7 10" id="KW-0862">Zinc</keyword>
<evidence type="ECO:0000259" key="12">
    <source>
        <dbReference type="PROSITE" id="PS51721"/>
    </source>
</evidence>
<evidence type="ECO:0000256" key="6">
    <source>
        <dbReference type="ARBA" id="ARBA00022801"/>
    </source>
</evidence>
<dbReference type="EMBL" id="JBBVUL010000003">
    <property type="protein sequence ID" value="MEL0564776.1"/>
    <property type="molecule type" value="Genomic_DNA"/>
</dbReference>
<evidence type="ECO:0000256" key="8">
    <source>
        <dbReference type="ARBA" id="ARBA00022884"/>
    </source>
</evidence>
<dbReference type="Gene3D" id="1.10.40.50">
    <property type="entry name" value="Probable gtpase engc, domain 3"/>
    <property type="match status" value="1"/>
</dbReference>
<dbReference type="Gene3D" id="2.40.50.140">
    <property type="entry name" value="Nucleic acid-binding proteins"/>
    <property type="match status" value="1"/>
</dbReference>
<keyword evidence="9 10" id="KW-0342">GTP-binding</keyword>
<dbReference type="NCBIfam" id="TIGR00157">
    <property type="entry name" value="ribosome small subunit-dependent GTPase A"/>
    <property type="match status" value="1"/>
</dbReference>
<dbReference type="SUPFAM" id="SSF52540">
    <property type="entry name" value="P-loop containing nucleoside triphosphate hydrolases"/>
    <property type="match status" value="1"/>
</dbReference>
<evidence type="ECO:0000313" key="14">
    <source>
        <dbReference type="EMBL" id="MEL0564776.1"/>
    </source>
</evidence>
<feature type="binding site" evidence="10">
    <location>
        <position position="253"/>
    </location>
    <ligand>
        <name>Zn(2+)</name>
        <dbReference type="ChEBI" id="CHEBI:29105"/>
    </ligand>
</feature>
<dbReference type="GO" id="GO:0005525">
    <property type="term" value="F:GTP binding"/>
    <property type="evidence" value="ECO:0007669"/>
    <property type="project" value="UniProtKB-UniRule"/>
</dbReference>
<protein>
    <recommendedName>
        <fullName evidence="10">Small ribosomal subunit biogenesis GTPase RsgA</fullName>
        <ecNumber evidence="10">3.6.1.-</ecNumber>
    </recommendedName>
</protein>
<keyword evidence="1 10" id="KW-0963">Cytoplasm</keyword>
<evidence type="ECO:0000256" key="9">
    <source>
        <dbReference type="ARBA" id="ARBA00023134"/>
    </source>
</evidence>
<accession>A0A5N1IJX0</accession>
<comment type="cofactor">
    <cofactor evidence="10">
        <name>Zn(2+)</name>
        <dbReference type="ChEBI" id="CHEBI:29105"/>
    </cofactor>
    <text evidence="10">Binds 1 zinc ion per subunit.</text>
</comment>
<dbReference type="Pfam" id="PF16745">
    <property type="entry name" value="RsgA_N"/>
    <property type="match status" value="1"/>
</dbReference>
<dbReference type="GO" id="GO:0005737">
    <property type="term" value="C:cytoplasm"/>
    <property type="evidence" value="ECO:0007669"/>
    <property type="project" value="UniProtKB-SubCell"/>
</dbReference>
<dbReference type="InterPro" id="IPR010914">
    <property type="entry name" value="RsgA_GTPase_dom"/>
</dbReference>
<comment type="caution">
    <text evidence="13">The sequence shown here is derived from an EMBL/GenBank/DDBJ whole genome shotgun (WGS) entry which is preliminary data.</text>
</comment>
<dbReference type="SUPFAM" id="SSF50249">
    <property type="entry name" value="Nucleic acid-binding proteins"/>
    <property type="match status" value="1"/>
</dbReference>
<dbReference type="Proteomes" id="UP001385848">
    <property type="component" value="Unassembled WGS sequence"/>
</dbReference>
<evidence type="ECO:0000256" key="3">
    <source>
        <dbReference type="ARBA" id="ARBA00022723"/>
    </source>
</evidence>
<evidence type="ECO:0000259" key="11">
    <source>
        <dbReference type="PROSITE" id="PS50936"/>
    </source>
</evidence>
<evidence type="ECO:0000256" key="7">
    <source>
        <dbReference type="ARBA" id="ARBA00022833"/>
    </source>
</evidence>
<organism evidence="13 15">
    <name type="scientific">Lactobacillus jensenii</name>
    <dbReference type="NCBI Taxonomy" id="109790"/>
    <lineage>
        <taxon>Bacteria</taxon>
        <taxon>Bacillati</taxon>
        <taxon>Bacillota</taxon>
        <taxon>Bacilli</taxon>
        <taxon>Lactobacillales</taxon>
        <taxon>Lactobacillaceae</taxon>
        <taxon>Lactobacillus</taxon>
    </lineage>
</organism>
<evidence type="ECO:0000313" key="13">
    <source>
        <dbReference type="EMBL" id="KAA9324227.1"/>
    </source>
</evidence>
<dbReference type="RefSeq" id="WP_006584913.1">
    <property type="nucleotide sequence ID" value="NZ_CATOUV010000001.1"/>
</dbReference>
<dbReference type="InterPro" id="IPR012340">
    <property type="entry name" value="NA-bd_OB-fold"/>
</dbReference>
<dbReference type="AlphaFoldDB" id="A0A5N1IJX0"/>
<keyword evidence="5 10" id="KW-0547">Nucleotide-binding</keyword>
<keyword evidence="3 10" id="KW-0479">Metal-binding</keyword>
<dbReference type="InterPro" id="IPR031944">
    <property type="entry name" value="RsgA_N"/>
</dbReference>
<dbReference type="GO" id="GO:0046872">
    <property type="term" value="F:metal ion binding"/>
    <property type="evidence" value="ECO:0007669"/>
    <property type="project" value="UniProtKB-KW"/>
</dbReference>
<reference evidence="14 16" key="2">
    <citation type="submission" date="2024-04" db="EMBL/GenBank/DDBJ databases">
        <title>Three lactobacilli isolated from voided urine samples from females with type 2 diabetes.</title>
        <authorList>
            <person name="Kula A."/>
            <person name="Stegman N."/>
            <person name="Putonti C."/>
        </authorList>
    </citation>
    <scope>NUCLEOTIDE SEQUENCE [LARGE SCALE GENOMIC DNA]</scope>
    <source>
        <strain evidence="14 16">1855</strain>
    </source>
</reference>
<feature type="binding site" evidence="10">
    <location>
        <position position="251"/>
    </location>
    <ligand>
        <name>Zn(2+)</name>
        <dbReference type="ChEBI" id="CHEBI:29105"/>
    </ligand>
</feature>
<dbReference type="PANTHER" id="PTHR32120:SF11">
    <property type="entry name" value="SMALL RIBOSOMAL SUBUNIT BIOGENESIS GTPASE RSGA 1, MITOCHONDRIAL-RELATED"/>
    <property type="match status" value="1"/>
</dbReference>
<dbReference type="PANTHER" id="PTHR32120">
    <property type="entry name" value="SMALL RIBOSOMAL SUBUNIT BIOGENESIS GTPASE RSGA"/>
    <property type="match status" value="1"/>
</dbReference>
<feature type="binding site" evidence="10">
    <location>
        <position position="246"/>
    </location>
    <ligand>
        <name>Zn(2+)</name>
        <dbReference type="ChEBI" id="CHEBI:29105"/>
    </ligand>
</feature>
<proteinExistence type="inferred from homology"/>
<keyword evidence="8 10" id="KW-0694">RNA-binding</keyword>
<feature type="domain" description="CP-type G" evidence="12">
    <location>
        <begin position="64"/>
        <end position="222"/>
    </location>
</feature>
<feature type="domain" description="EngC GTPase" evidence="11">
    <location>
        <begin position="73"/>
        <end position="220"/>
    </location>
</feature>
<feature type="binding site" evidence="10">
    <location>
        <begin position="165"/>
        <end position="173"/>
    </location>
    <ligand>
        <name>GTP</name>
        <dbReference type="ChEBI" id="CHEBI:37565"/>
    </ligand>
</feature>
<dbReference type="GO" id="GO:0042274">
    <property type="term" value="P:ribosomal small subunit biogenesis"/>
    <property type="evidence" value="ECO:0007669"/>
    <property type="project" value="UniProtKB-UniRule"/>
</dbReference>
<evidence type="ECO:0000256" key="10">
    <source>
        <dbReference type="HAMAP-Rule" id="MF_01820"/>
    </source>
</evidence>
<gene>
    <name evidence="10 13" type="primary">rsgA</name>
    <name evidence="14" type="ORF">AAC431_02395</name>
    <name evidence="13" type="ORF">F6H94_00545</name>
</gene>
<dbReference type="GeneID" id="31742804"/>
<dbReference type="GO" id="GO:0003924">
    <property type="term" value="F:GTPase activity"/>
    <property type="evidence" value="ECO:0007669"/>
    <property type="project" value="UniProtKB-UniRule"/>
</dbReference>
<evidence type="ECO:0000313" key="15">
    <source>
        <dbReference type="Proteomes" id="UP000327236"/>
    </source>
</evidence>
<dbReference type="EMBL" id="VYWW01000002">
    <property type="protein sequence ID" value="KAA9324227.1"/>
    <property type="molecule type" value="Genomic_DNA"/>
</dbReference>
<feature type="binding site" evidence="10">
    <location>
        <position position="259"/>
    </location>
    <ligand>
        <name>Zn(2+)</name>
        <dbReference type="ChEBI" id="CHEBI:29105"/>
    </ligand>
</feature>
<dbReference type="HAMAP" id="MF_01820">
    <property type="entry name" value="GTPase_RsgA"/>
    <property type="match status" value="1"/>
</dbReference>
<feature type="binding site" evidence="10">
    <location>
        <begin position="113"/>
        <end position="116"/>
    </location>
    <ligand>
        <name>GTP</name>
        <dbReference type="ChEBI" id="CHEBI:37565"/>
    </ligand>
</feature>
<reference evidence="13 15" key="1">
    <citation type="submission" date="2019-09" db="EMBL/GenBank/DDBJ databases">
        <title>Draft genome sequence assemblies of isolates from the urinary tract.</title>
        <authorList>
            <person name="Mores C.R."/>
            <person name="Putonti C."/>
            <person name="Wolfe A.J."/>
        </authorList>
    </citation>
    <scope>NUCLEOTIDE SEQUENCE [LARGE SCALE GENOMIC DNA]</scope>
    <source>
        <strain evidence="13 15">UMB246</strain>
    </source>
</reference>